<keyword evidence="5 6" id="KW-0326">Glycosidase</keyword>
<evidence type="ECO:0000256" key="6">
    <source>
        <dbReference type="RuleBase" id="RU361168"/>
    </source>
</evidence>
<evidence type="ECO:0000256" key="7">
    <source>
        <dbReference type="SAM" id="SignalP"/>
    </source>
</evidence>
<evidence type="ECO:0000256" key="2">
    <source>
        <dbReference type="ARBA" id="ARBA00009743"/>
    </source>
</evidence>
<evidence type="ECO:0000313" key="9">
    <source>
        <dbReference type="Proteomes" id="UP001271007"/>
    </source>
</evidence>
<dbReference type="EMBL" id="JAWDJX010000039">
    <property type="protein sequence ID" value="KAK3049585.1"/>
    <property type="molecule type" value="Genomic_DNA"/>
</dbReference>
<proteinExistence type="inferred from homology"/>
<keyword evidence="9" id="KW-1185">Reference proteome</keyword>
<feature type="signal peptide" evidence="7">
    <location>
        <begin position="1"/>
        <end position="17"/>
    </location>
</feature>
<dbReference type="InterPro" id="IPR017853">
    <property type="entry name" value="GH"/>
</dbReference>
<reference evidence="8" key="1">
    <citation type="submission" date="2023-04" db="EMBL/GenBank/DDBJ databases">
        <title>Black Yeasts Isolated from many extreme environments.</title>
        <authorList>
            <person name="Coleine C."/>
            <person name="Stajich J.E."/>
            <person name="Selbmann L."/>
        </authorList>
    </citation>
    <scope>NUCLEOTIDE SEQUENCE</scope>
    <source>
        <strain evidence="8">CCFEE 5312</strain>
    </source>
</reference>
<sequence length="439" mass="47462">MLQSMWSILGAAGLAIAARPVKRLDNGLALTPPMGWNSYNHYTCVPNASIIESNAKALKDLGLADLGYYYVTTDCGWTSPYRTKAGKLTWNETMFPDGFPALGDYIHSLDLGFGVYSDSGTLMCMAGLPNQTGSLYHEETDADTFAEWGAGLLKYDNCYSSKARVQDYARSAPEWRTIWRQINQFPPSAGYAGPGQWPDLDMLEVGNNIFTEPEEQTHFSLWAIAKSPLTIGCALKDTFTTASDSSLAILKNADVIAINQDSLGKAVNLTRRYTNAQSTFGQSINGKLFLPDAGIQSAGRIKDIWNDKTATDIVTSYSQTIAAHGTLLLELADTTPAGTYKTDRCGHFTGGTITYKHVYGITDSDEYTLTVNLSGASDQKITVEVWSSASSNPQKVQASSGTTSAQITLQAGDTNTITLKTSAKVDSIEVSPPIGKFYG</sequence>
<evidence type="ECO:0000256" key="1">
    <source>
        <dbReference type="ARBA" id="ARBA00001255"/>
    </source>
</evidence>
<evidence type="ECO:0000313" key="8">
    <source>
        <dbReference type="EMBL" id="KAK3049585.1"/>
    </source>
</evidence>
<dbReference type="PANTHER" id="PTHR11452:SF75">
    <property type="entry name" value="ALPHA-GALACTOSIDASE MEL1"/>
    <property type="match status" value="1"/>
</dbReference>
<dbReference type="PRINTS" id="PR00740">
    <property type="entry name" value="GLHYDRLASE27"/>
</dbReference>
<dbReference type="Proteomes" id="UP001271007">
    <property type="component" value="Unassembled WGS sequence"/>
</dbReference>
<name>A0AAJ0G5U5_9PEZI</name>
<gene>
    <name evidence="8" type="ORF">LTR09_009253</name>
</gene>
<evidence type="ECO:0000256" key="3">
    <source>
        <dbReference type="ARBA" id="ARBA00012755"/>
    </source>
</evidence>
<keyword evidence="7" id="KW-0732">Signal</keyword>
<keyword evidence="6" id="KW-1015">Disulfide bond</keyword>
<evidence type="ECO:0000256" key="4">
    <source>
        <dbReference type="ARBA" id="ARBA00022801"/>
    </source>
</evidence>
<dbReference type="GO" id="GO:0004557">
    <property type="term" value="F:alpha-galactosidase activity"/>
    <property type="evidence" value="ECO:0007669"/>
    <property type="project" value="UniProtKB-EC"/>
</dbReference>
<dbReference type="PANTHER" id="PTHR11452">
    <property type="entry name" value="ALPHA-GALACTOSIDASE/ALPHA-N-ACETYLGALACTOSAMINIDASE"/>
    <property type="match status" value="1"/>
</dbReference>
<keyword evidence="4 6" id="KW-0378">Hydrolase</keyword>
<feature type="chain" id="PRO_5042570562" description="Alpha-galactosidase" evidence="7">
    <location>
        <begin position="18"/>
        <end position="439"/>
    </location>
</feature>
<organism evidence="8 9">
    <name type="scientific">Extremus antarcticus</name>
    <dbReference type="NCBI Taxonomy" id="702011"/>
    <lineage>
        <taxon>Eukaryota</taxon>
        <taxon>Fungi</taxon>
        <taxon>Dikarya</taxon>
        <taxon>Ascomycota</taxon>
        <taxon>Pezizomycotina</taxon>
        <taxon>Dothideomycetes</taxon>
        <taxon>Dothideomycetidae</taxon>
        <taxon>Mycosphaerellales</taxon>
        <taxon>Extremaceae</taxon>
        <taxon>Extremus</taxon>
    </lineage>
</organism>
<comment type="caution">
    <text evidence="8">The sequence shown here is derived from an EMBL/GenBank/DDBJ whole genome shotgun (WGS) entry which is preliminary data.</text>
</comment>
<comment type="similarity">
    <text evidence="2 6">Belongs to the glycosyl hydrolase 27 family.</text>
</comment>
<evidence type="ECO:0000256" key="5">
    <source>
        <dbReference type="ARBA" id="ARBA00023295"/>
    </source>
</evidence>
<accession>A0AAJ0G5U5</accession>
<dbReference type="Gene3D" id="3.20.20.70">
    <property type="entry name" value="Aldolase class I"/>
    <property type="match status" value="2"/>
</dbReference>
<protein>
    <recommendedName>
        <fullName evidence="3 6">Alpha-galactosidase</fullName>
        <ecNumber evidence="3 6">3.2.1.22</ecNumber>
    </recommendedName>
    <alternativeName>
        <fullName evidence="6">Melibiase</fullName>
    </alternativeName>
</protein>
<dbReference type="SUPFAM" id="SSF51445">
    <property type="entry name" value="(Trans)glycosidases"/>
    <property type="match status" value="1"/>
</dbReference>
<dbReference type="Pfam" id="PF16499">
    <property type="entry name" value="Melibiase_2"/>
    <property type="match status" value="2"/>
</dbReference>
<dbReference type="InterPro" id="IPR013785">
    <property type="entry name" value="Aldolase_TIM"/>
</dbReference>
<dbReference type="CDD" id="cd14792">
    <property type="entry name" value="GH27"/>
    <property type="match status" value="1"/>
</dbReference>
<dbReference type="InterPro" id="IPR002241">
    <property type="entry name" value="Glyco_hydro_27"/>
</dbReference>
<comment type="catalytic activity">
    <reaction evidence="1 6">
        <text>Hydrolysis of terminal, non-reducing alpha-D-galactose residues in alpha-D-galactosides, including galactose oligosaccharides, galactomannans and galactolipids.</text>
        <dbReference type="EC" id="3.2.1.22"/>
    </reaction>
</comment>
<dbReference type="AlphaFoldDB" id="A0AAJ0G5U5"/>
<dbReference type="Gene3D" id="2.60.120.260">
    <property type="entry name" value="Galactose-binding domain-like"/>
    <property type="match status" value="1"/>
</dbReference>
<dbReference type="GO" id="GO:0005975">
    <property type="term" value="P:carbohydrate metabolic process"/>
    <property type="evidence" value="ECO:0007669"/>
    <property type="project" value="InterPro"/>
</dbReference>
<dbReference type="EC" id="3.2.1.22" evidence="3 6"/>